<dbReference type="EMBL" id="CAJNOU010003899">
    <property type="protein sequence ID" value="CAF1416177.1"/>
    <property type="molecule type" value="Genomic_DNA"/>
</dbReference>
<organism evidence="1 2">
    <name type="scientific">Rotaria sordida</name>
    <dbReference type="NCBI Taxonomy" id="392033"/>
    <lineage>
        <taxon>Eukaryota</taxon>
        <taxon>Metazoa</taxon>
        <taxon>Spiralia</taxon>
        <taxon>Gnathifera</taxon>
        <taxon>Rotifera</taxon>
        <taxon>Eurotatoria</taxon>
        <taxon>Bdelloidea</taxon>
        <taxon>Philodinida</taxon>
        <taxon>Philodinidae</taxon>
        <taxon>Rotaria</taxon>
    </lineage>
</organism>
<proteinExistence type="predicted"/>
<reference evidence="1" key="1">
    <citation type="submission" date="2021-02" db="EMBL/GenBank/DDBJ databases">
        <authorList>
            <person name="Nowell W R."/>
        </authorList>
    </citation>
    <scope>NUCLEOTIDE SEQUENCE</scope>
</reference>
<protein>
    <submittedName>
        <fullName evidence="1">Uncharacterized protein</fullName>
    </submittedName>
</protein>
<evidence type="ECO:0000313" key="2">
    <source>
        <dbReference type="Proteomes" id="UP000663889"/>
    </source>
</evidence>
<gene>
    <name evidence="1" type="ORF">SEV965_LOCUS32084</name>
</gene>
<accession>A0A815MC79</accession>
<comment type="caution">
    <text evidence="1">The sequence shown here is derived from an EMBL/GenBank/DDBJ whole genome shotgun (WGS) entry which is preliminary data.</text>
</comment>
<dbReference type="Proteomes" id="UP000663889">
    <property type="component" value="Unassembled WGS sequence"/>
</dbReference>
<dbReference type="AlphaFoldDB" id="A0A815MC79"/>
<evidence type="ECO:0000313" key="1">
    <source>
        <dbReference type="EMBL" id="CAF1416177.1"/>
    </source>
</evidence>
<sequence>MMSKVQITFEKSRDILSLFHHDHTTLLRTIVEFTTSIGGMFTLRQYKLFDYSPFYESVEMIFKPSAAICIKRVIDQLDPDNTFIKLILAIITFSTINYTMYRENAQINLINIKETLRIQDMYVDLAWQYLLYKYGHHEAVIVEAHEVQKFTEMIDSIIEQTELKFKLHSKKNRDILSLFHHDRTTLLRTTVEFTTSVGGMFTLRQYKLFDYPPFYESVEMIFKPSAAIFIKRVVDQLDPDNTFIKLILAIIAFSTINYTMYRENAQINLINIKETLHIQDMYVDLAWQYLLYKYGHHQAVIFEAHEVQKFTEMIDSIIEQTERTLFLWSKDLFFFCCFSY</sequence>
<name>A0A815MC79_9BILA</name>